<evidence type="ECO:0000256" key="7">
    <source>
        <dbReference type="ARBA" id="ARBA00022989"/>
    </source>
</evidence>
<keyword evidence="12" id="KW-1185">Reference proteome</keyword>
<evidence type="ECO:0000256" key="5">
    <source>
        <dbReference type="ARBA" id="ARBA00022692"/>
    </source>
</evidence>
<keyword evidence="7 9" id="KW-1133">Transmembrane helix</keyword>
<dbReference type="InterPro" id="IPR000515">
    <property type="entry name" value="MetI-like"/>
</dbReference>
<dbReference type="NCBIfam" id="TIGR01726">
    <property type="entry name" value="HEQRo_perm_3TM"/>
    <property type="match status" value="1"/>
</dbReference>
<comment type="subcellular location">
    <subcellularLocation>
        <location evidence="1 9">Cell membrane</location>
        <topology evidence="1 9">Multi-pass membrane protein</topology>
    </subcellularLocation>
</comment>
<dbReference type="InterPro" id="IPR010065">
    <property type="entry name" value="AA_ABC_transptr_permease_3TM"/>
</dbReference>
<dbReference type="RefSeq" id="WP_027432062.1">
    <property type="nucleotide sequence ID" value="NZ_FNUL01000005.1"/>
</dbReference>
<evidence type="ECO:0000256" key="4">
    <source>
        <dbReference type="ARBA" id="ARBA00022475"/>
    </source>
</evidence>
<feature type="transmembrane region" description="Helical" evidence="9">
    <location>
        <begin position="65"/>
        <end position="85"/>
    </location>
</feature>
<dbReference type="EMBL" id="FNUL01000005">
    <property type="protein sequence ID" value="SEF66521.1"/>
    <property type="molecule type" value="Genomic_DNA"/>
</dbReference>
<keyword evidence="3 9" id="KW-0813">Transport</keyword>
<keyword evidence="4" id="KW-1003">Cell membrane</keyword>
<feature type="domain" description="ABC transmembrane type-1" evidence="10">
    <location>
        <begin position="17"/>
        <end position="205"/>
    </location>
</feature>
<dbReference type="Proteomes" id="UP000236726">
    <property type="component" value="Unassembled WGS sequence"/>
</dbReference>
<comment type="similarity">
    <text evidence="2">Belongs to the binding-protein-dependent transport system permease family. HisMQ subfamily.</text>
</comment>
<keyword evidence="8 9" id="KW-0472">Membrane</keyword>
<keyword evidence="5 9" id="KW-0812">Transmembrane</keyword>
<dbReference type="PANTHER" id="PTHR30614:SF37">
    <property type="entry name" value="AMINO-ACID ABC TRANSPORTER PERMEASE PROTEIN YHDX-RELATED"/>
    <property type="match status" value="1"/>
</dbReference>
<dbReference type="Gene3D" id="1.10.3720.10">
    <property type="entry name" value="MetI-like"/>
    <property type="match status" value="1"/>
</dbReference>
<dbReference type="PANTHER" id="PTHR30614">
    <property type="entry name" value="MEMBRANE COMPONENT OF AMINO ACID ABC TRANSPORTER"/>
    <property type="match status" value="1"/>
</dbReference>
<dbReference type="GO" id="GO:0006865">
    <property type="term" value="P:amino acid transport"/>
    <property type="evidence" value="ECO:0007669"/>
    <property type="project" value="UniProtKB-KW"/>
</dbReference>
<feature type="transmembrane region" description="Helical" evidence="9">
    <location>
        <begin position="131"/>
        <end position="153"/>
    </location>
</feature>
<evidence type="ECO:0000313" key="12">
    <source>
        <dbReference type="Proteomes" id="UP000236726"/>
    </source>
</evidence>
<dbReference type="InterPro" id="IPR035906">
    <property type="entry name" value="MetI-like_sf"/>
</dbReference>
<keyword evidence="6" id="KW-0029">Amino-acid transport</keyword>
<evidence type="ECO:0000256" key="9">
    <source>
        <dbReference type="RuleBase" id="RU363032"/>
    </source>
</evidence>
<evidence type="ECO:0000313" key="11">
    <source>
        <dbReference type="EMBL" id="SEF66521.1"/>
    </source>
</evidence>
<feature type="transmembrane region" description="Helical" evidence="9">
    <location>
        <begin position="187"/>
        <end position="208"/>
    </location>
</feature>
<evidence type="ECO:0000256" key="8">
    <source>
        <dbReference type="ARBA" id="ARBA00023136"/>
    </source>
</evidence>
<dbReference type="CDD" id="cd06261">
    <property type="entry name" value="TM_PBP2"/>
    <property type="match status" value="1"/>
</dbReference>
<name>A0A1H5TWW0_9FIRM</name>
<dbReference type="PROSITE" id="PS50928">
    <property type="entry name" value="ABC_TM1"/>
    <property type="match status" value="1"/>
</dbReference>
<protein>
    <submittedName>
        <fullName evidence="11">Amino acid ABC transporter membrane protein 1, PAAT family</fullName>
    </submittedName>
</protein>
<sequence>MDKDVIISYIPHFKEALFLTLKIGWLGILLSLIIGLVGASLLHFKVKFLQKIVGIYIEIFRNTPLLIQLFFIYFALPKVGIQITAEKCGVLGLGLLGGAYMIETFRSGLEAVTTIQTESALSLGFSKAKTFRYIILPQALSMSIPGLVANIIFLLKETSVFSTISLMDLMFTAKDLIGMYAKTTENLFLLVVFYLIMLIPVSIIGAIVERKVRYAGFGD</sequence>
<gene>
    <name evidence="11" type="ORF">SAMN05216537_105134</name>
</gene>
<feature type="transmembrane region" description="Helical" evidence="9">
    <location>
        <begin position="23"/>
        <end position="44"/>
    </location>
</feature>
<evidence type="ECO:0000256" key="3">
    <source>
        <dbReference type="ARBA" id="ARBA00022448"/>
    </source>
</evidence>
<evidence type="ECO:0000259" key="10">
    <source>
        <dbReference type="PROSITE" id="PS50928"/>
    </source>
</evidence>
<reference evidence="11 12" key="1">
    <citation type="submission" date="2016-10" db="EMBL/GenBank/DDBJ databases">
        <authorList>
            <person name="de Groot N.N."/>
        </authorList>
    </citation>
    <scope>NUCLEOTIDE SEQUENCE [LARGE SCALE GENOMIC DNA]</scope>
    <source>
        <strain evidence="11 12">D15d</strain>
    </source>
</reference>
<proteinExistence type="inferred from homology"/>
<evidence type="ECO:0000256" key="6">
    <source>
        <dbReference type="ARBA" id="ARBA00022970"/>
    </source>
</evidence>
<dbReference type="SUPFAM" id="SSF161098">
    <property type="entry name" value="MetI-like"/>
    <property type="match status" value="1"/>
</dbReference>
<accession>A0A1H5TWW0</accession>
<organism evidence="11 12">
    <name type="scientific">Lachnospira multipara</name>
    <dbReference type="NCBI Taxonomy" id="28051"/>
    <lineage>
        <taxon>Bacteria</taxon>
        <taxon>Bacillati</taxon>
        <taxon>Bacillota</taxon>
        <taxon>Clostridia</taxon>
        <taxon>Lachnospirales</taxon>
        <taxon>Lachnospiraceae</taxon>
        <taxon>Lachnospira</taxon>
    </lineage>
</organism>
<dbReference type="InterPro" id="IPR043429">
    <property type="entry name" value="ArtM/GltK/GlnP/TcyL/YhdX-like"/>
</dbReference>
<evidence type="ECO:0000256" key="2">
    <source>
        <dbReference type="ARBA" id="ARBA00010072"/>
    </source>
</evidence>
<evidence type="ECO:0000256" key="1">
    <source>
        <dbReference type="ARBA" id="ARBA00004651"/>
    </source>
</evidence>
<dbReference type="GO" id="GO:0043190">
    <property type="term" value="C:ATP-binding cassette (ABC) transporter complex"/>
    <property type="evidence" value="ECO:0007669"/>
    <property type="project" value="InterPro"/>
</dbReference>
<dbReference type="Pfam" id="PF00528">
    <property type="entry name" value="BPD_transp_1"/>
    <property type="match status" value="1"/>
</dbReference>
<dbReference type="AlphaFoldDB" id="A0A1H5TWW0"/>
<dbReference type="GO" id="GO:0022857">
    <property type="term" value="F:transmembrane transporter activity"/>
    <property type="evidence" value="ECO:0007669"/>
    <property type="project" value="InterPro"/>
</dbReference>